<dbReference type="EMBL" id="AAFI02000014">
    <property type="protein sequence ID" value="EAS66912.1"/>
    <property type="molecule type" value="Genomic_DNA"/>
</dbReference>
<evidence type="ECO:0000256" key="6">
    <source>
        <dbReference type="RuleBase" id="RU003651"/>
    </source>
</evidence>
<keyword evidence="3" id="KW-1000">Mitochondrion outer membrane</keyword>
<keyword evidence="5" id="KW-0496">Mitochondrion</keyword>
<dbReference type="Pfam" id="PF17862">
    <property type="entry name" value="AAA_lid_3"/>
    <property type="match status" value="1"/>
</dbReference>
<dbReference type="PaxDb" id="44689-DDB0233374"/>
<dbReference type="InterPro" id="IPR003593">
    <property type="entry name" value="AAA+_ATPase"/>
</dbReference>
<dbReference type="STRING" id="44689.Q1ZXK7"/>
<accession>Q1ZXK7</accession>
<dbReference type="Proteomes" id="UP000002195">
    <property type="component" value="Unassembled WGS sequence"/>
</dbReference>
<dbReference type="PANTHER" id="PTHR45644:SF3">
    <property type="entry name" value="FI08533P-RELATED"/>
    <property type="match status" value="1"/>
</dbReference>
<comment type="caution">
    <text evidence="8">The sequence shown here is derived from an EMBL/GenBank/DDBJ whole genome shotgun (WGS) entry which is preliminary data.</text>
</comment>
<dbReference type="FunCoup" id="Q1ZXK7">
    <property type="interactions" value="306"/>
</dbReference>
<dbReference type="Gene3D" id="1.10.8.60">
    <property type="match status" value="1"/>
</dbReference>
<dbReference type="GO" id="GO:0140570">
    <property type="term" value="P:extraction of mislocalized protein from mitochondrial outer membrane"/>
    <property type="evidence" value="ECO:0000318"/>
    <property type="project" value="GO_Central"/>
</dbReference>
<dbReference type="InterPro" id="IPR051701">
    <property type="entry name" value="Mito_OM_Translocase_MSP1"/>
</dbReference>
<dbReference type="dictyBase" id="DDB_G0276169"/>
<feature type="domain" description="AAA+ ATPase" evidence="7">
    <location>
        <begin position="119"/>
        <end position="255"/>
    </location>
</feature>
<keyword evidence="3" id="KW-0472">Membrane</keyword>
<dbReference type="InParanoid" id="Q1ZXK7"/>
<dbReference type="InterPro" id="IPR027417">
    <property type="entry name" value="P-loop_NTPase"/>
</dbReference>
<dbReference type="GO" id="GO:0006626">
    <property type="term" value="P:protein targeting to mitochondrion"/>
    <property type="evidence" value="ECO:0000250"/>
    <property type="project" value="dictyBase"/>
</dbReference>
<proteinExistence type="inferred from homology"/>
<evidence type="ECO:0000313" key="8">
    <source>
        <dbReference type="EMBL" id="EAS66912.1"/>
    </source>
</evidence>
<keyword evidence="9" id="KW-1185">Reference proteome</keyword>
<comment type="similarity">
    <text evidence="6">Belongs to the AAA ATPase family.</text>
</comment>
<evidence type="ECO:0000256" key="3">
    <source>
        <dbReference type="ARBA" id="ARBA00022787"/>
    </source>
</evidence>
<dbReference type="AlphaFoldDB" id="Q1ZXK7"/>
<gene>
    <name evidence="8" type="ORF">DDB_G0276169</name>
</gene>
<comment type="subcellular location">
    <subcellularLocation>
        <location evidence="1">Mitochondrion outer membrane</location>
        <topology evidence="1">Single-pass membrane protein</topology>
    </subcellularLocation>
</comment>
<dbReference type="SMART" id="SM00382">
    <property type="entry name" value="AAA"/>
    <property type="match status" value="1"/>
</dbReference>
<evidence type="ECO:0000313" key="9">
    <source>
        <dbReference type="Proteomes" id="UP000002195"/>
    </source>
</evidence>
<protein>
    <submittedName>
        <fullName evidence="8">AAA ATPase domain-containing protein</fullName>
    </submittedName>
</protein>
<dbReference type="GO" id="GO:0016887">
    <property type="term" value="F:ATP hydrolysis activity"/>
    <property type="evidence" value="ECO:0007669"/>
    <property type="project" value="InterPro"/>
</dbReference>
<organism evidence="8 9">
    <name type="scientific">Dictyostelium discoideum</name>
    <name type="common">Social amoeba</name>
    <dbReference type="NCBI Taxonomy" id="44689"/>
    <lineage>
        <taxon>Eukaryota</taxon>
        <taxon>Amoebozoa</taxon>
        <taxon>Evosea</taxon>
        <taxon>Eumycetozoa</taxon>
        <taxon>Dictyostelia</taxon>
        <taxon>Dictyosteliales</taxon>
        <taxon>Dictyosteliaceae</taxon>
        <taxon>Dictyostelium</taxon>
    </lineage>
</organism>
<dbReference type="InterPro" id="IPR003960">
    <property type="entry name" value="ATPase_AAA_CS"/>
</dbReference>
<dbReference type="Gene3D" id="3.40.50.300">
    <property type="entry name" value="P-loop containing nucleotide triphosphate hydrolases"/>
    <property type="match status" value="1"/>
</dbReference>
<dbReference type="GO" id="GO:0005524">
    <property type="term" value="F:ATP binding"/>
    <property type="evidence" value="ECO:0007669"/>
    <property type="project" value="UniProtKB-KW"/>
</dbReference>
<dbReference type="Reactome" id="R-DDI-9603798">
    <property type="pathway name" value="Class I peroxisomal membrane protein import"/>
</dbReference>
<keyword evidence="2 6" id="KW-0547">Nucleotide-binding</keyword>
<dbReference type="InterPro" id="IPR041569">
    <property type="entry name" value="AAA_lid_3"/>
</dbReference>
<keyword evidence="4 6" id="KW-0067">ATP-binding</keyword>
<dbReference type="SMR" id="Q1ZXK7"/>
<evidence type="ECO:0000256" key="4">
    <source>
        <dbReference type="ARBA" id="ARBA00022840"/>
    </source>
</evidence>
<dbReference type="InterPro" id="IPR003959">
    <property type="entry name" value="ATPase_AAA_core"/>
</dbReference>
<dbReference type="GeneID" id="8620390"/>
<evidence type="ECO:0000259" key="7">
    <source>
        <dbReference type="SMART" id="SM00382"/>
    </source>
</evidence>
<name>Q1ZXK7_DICDI</name>
<dbReference type="eggNOG" id="KOG0737">
    <property type="taxonomic scope" value="Eukaryota"/>
</dbReference>
<dbReference type="SUPFAM" id="SSF52540">
    <property type="entry name" value="P-loop containing nucleoside triphosphate hydrolases"/>
    <property type="match status" value="1"/>
</dbReference>
<dbReference type="HOGENOM" id="CLU_000688_21_14_1"/>
<sequence>MDQQLKELKQMFFLFGLSMVSYYTYIKLQEYVKRQQRLSIIKDHKNIKEISRMHFNEYEFKILSGLVVPRRDSIRFEDIGGLDLIIEDLKETIFFPMQAASNLPNKAKNGSFHNDLFSVPKGILLYGPPGTGKTMLAKAISYHCGYNFLVIDNSMLDSKWYGETEKMVSAMFSVAKKLQPTIIFIDEIDSMVSTREDSENETSNSKKSILLQHWDGFFSSGNDKVIVMGATNRPNSIDYAFLRRLPKRIKVDLPDKDQRKHILQIMLEYHVENDFDYDKIANLTKGYSGSDLKELCKKASMRFMRYRPKTDNIFDSMKIPYEYFEKVLLG</sequence>
<evidence type="ECO:0000256" key="5">
    <source>
        <dbReference type="ARBA" id="ARBA00023128"/>
    </source>
</evidence>
<dbReference type="RefSeq" id="XP_001134596.1">
    <property type="nucleotide sequence ID" value="XM_001134596.1"/>
</dbReference>
<dbReference type="Pfam" id="PF00004">
    <property type="entry name" value="AAA"/>
    <property type="match status" value="1"/>
</dbReference>
<dbReference type="GO" id="GO:0005741">
    <property type="term" value="C:mitochondrial outer membrane"/>
    <property type="evidence" value="ECO:0000250"/>
    <property type="project" value="dictyBase"/>
</dbReference>
<dbReference type="VEuPathDB" id="AmoebaDB:DDB_G0276169"/>
<reference evidence="8 9" key="1">
    <citation type="journal article" date="2005" name="Nature">
        <title>The genome of the social amoeba Dictyostelium discoideum.</title>
        <authorList>
            <consortium name="The Dictyostelium discoideum Sequencing Consortium"/>
            <person name="Eichinger L."/>
            <person name="Pachebat J.A."/>
            <person name="Glockner G."/>
            <person name="Rajandream M.A."/>
            <person name="Sucgang R."/>
            <person name="Berriman M."/>
            <person name="Song J."/>
            <person name="Olsen R."/>
            <person name="Szafranski K."/>
            <person name="Xu Q."/>
            <person name="Tunggal B."/>
            <person name="Kummerfeld S."/>
            <person name="Madera M."/>
            <person name="Konfortov B.A."/>
            <person name="Rivero F."/>
            <person name="Bankier A.T."/>
            <person name="Lehmann R."/>
            <person name="Hamlin N."/>
            <person name="Davies R."/>
            <person name="Gaudet P."/>
            <person name="Fey P."/>
            <person name="Pilcher K."/>
            <person name="Chen G."/>
            <person name="Saunders D."/>
            <person name="Sodergren E."/>
            <person name="Davis P."/>
            <person name="Kerhornou A."/>
            <person name="Nie X."/>
            <person name="Hall N."/>
            <person name="Anjard C."/>
            <person name="Hemphill L."/>
            <person name="Bason N."/>
            <person name="Farbrother P."/>
            <person name="Desany B."/>
            <person name="Just E."/>
            <person name="Morio T."/>
            <person name="Rost R."/>
            <person name="Churcher C."/>
            <person name="Cooper J."/>
            <person name="Haydock S."/>
            <person name="van Driessche N."/>
            <person name="Cronin A."/>
            <person name="Goodhead I."/>
            <person name="Muzny D."/>
            <person name="Mourier T."/>
            <person name="Pain A."/>
            <person name="Lu M."/>
            <person name="Harper D."/>
            <person name="Lindsay R."/>
            <person name="Hauser H."/>
            <person name="James K."/>
            <person name="Quiles M."/>
            <person name="Madan Babu M."/>
            <person name="Saito T."/>
            <person name="Buchrieser C."/>
            <person name="Wardroper A."/>
            <person name="Felder M."/>
            <person name="Thangavelu M."/>
            <person name="Johnson D."/>
            <person name="Knights A."/>
            <person name="Loulseged H."/>
            <person name="Mungall K."/>
            <person name="Oliver K."/>
            <person name="Price C."/>
            <person name="Quail M.A."/>
            <person name="Urushihara H."/>
            <person name="Hernandez J."/>
            <person name="Rabbinowitsch E."/>
            <person name="Steffen D."/>
            <person name="Sanders M."/>
            <person name="Ma J."/>
            <person name="Kohara Y."/>
            <person name="Sharp S."/>
            <person name="Simmonds M."/>
            <person name="Spiegler S."/>
            <person name="Tivey A."/>
            <person name="Sugano S."/>
            <person name="White B."/>
            <person name="Walker D."/>
            <person name="Woodward J."/>
            <person name="Winckler T."/>
            <person name="Tanaka Y."/>
            <person name="Shaulsky G."/>
            <person name="Schleicher M."/>
            <person name="Weinstock G."/>
            <person name="Rosenthal A."/>
            <person name="Cox E.C."/>
            <person name="Chisholm R.L."/>
            <person name="Gibbs R."/>
            <person name="Loomis W.F."/>
            <person name="Platzer M."/>
            <person name="Kay R.R."/>
            <person name="Williams J."/>
            <person name="Dear P.H."/>
            <person name="Noegel A.A."/>
            <person name="Barrell B."/>
            <person name="Kuspa A."/>
        </authorList>
    </citation>
    <scope>NUCLEOTIDE SEQUENCE [LARGE SCALE GENOMIC DNA]</scope>
    <source>
        <strain evidence="8 9">AX4</strain>
    </source>
</reference>
<dbReference type="PROSITE" id="PS00674">
    <property type="entry name" value="AAA"/>
    <property type="match status" value="1"/>
</dbReference>
<dbReference type="OMA" id="CRNAAMR"/>
<dbReference type="KEGG" id="ddi:DDB_G0276169"/>
<evidence type="ECO:0000256" key="1">
    <source>
        <dbReference type="ARBA" id="ARBA00004572"/>
    </source>
</evidence>
<dbReference type="PhylomeDB" id="Q1ZXK7"/>
<dbReference type="PANTHER" id="PTHR45644">
    <property type="entry name" value="AAA ATPASE, PUTATIVE (AFU_ORTHOLOGUE AFUA_2G12920)-RELATED-RELATED"/>
    <property type="match status" value="1"/>
</dbReference>
<evidence type="ECO:0000256" key="2">
    <source>
        <dbReference type="ARBA" id="ARBA00022741"/>
    </source>
</evidence>